<feature type="transmembrane region" description="Helical" evidence="4">
    <location>
        <begin position="330"/>
        <end position="351"/>
    </location>
</feature>
<dbReference type="Gene3D" id="1.20.1250.20">
    <property type="entry name" value="MFS general substrate transporter like domains"/>
    <property type="match status" value="2"/>
</dbReference>
<dbReference type="EMBL" id="CP123872">
    <property type="protein sequence ID" value="WND02976.1"/>
    <property type="molecule type" value="Genomic_DNA"/>
</dbReference>
<dbReference type="RefSeq" id="WP_310798820.1">
    <property type="nucleotide sequence ID" value="NZ_CP123872.1"/>
</dbReference>
<reference evidence="6" key="1">
    <citation type="submission" date="2023-04" db="EMBL/GenBank/DDBJ databases">
        <title>Complete genome sequence of Temperatibacter marinus.</title>
        <authorList>
            <person name="Rong J.-C."/>
            <person name="Yi M.-L."/>
            <person name="Zhao Q."/>
        </authorList>
    </citation>
    <scope>NUCLEOTIDE SEQUENCE</scope>
    <source>
        <strain evidence="6">NBRC 110045</strain>
    </source>
</reference>
<feature type="domain" description="Major facilitator superfamily (MFS) profile" evidence="5">
    <location>
        <begin position="206"/>
        <end position="400"/>
    </location>
</feature>
<feature type="transmembrane region" description="Helical" evidence="4">
    <location>
        <begin position="79"/>
        <end position="96"/>
    </location>
</feature>
<evidence type="ECO:0000256" key="2">
    <source>
        <dbReference type="ARBA" id="ARBA00022989"/>
    </source>
</evidence>
<evidence type="ECO:0000313" key="6">
    <source>
        <dbReference type="EMBL" id="WND02976.1"/>
    </source>
</evidence>
<feature type="transmembrane region" description="Helical" evidence="4">
    <location>
        <begin position="102"/>
        <end position="123"/>
    </location>
</feature>
<feature type="transmembrane region" description="Helical" evidence="4">
    <location>
        <begin position="245"/>
        <end position="263"/>
    </location>
</feature>
<dbReference type="SUPFAM" id="SSF103473">
    <property type="entry name" value="MFS general substrate transporter"/>
    <property type="match status" value="1"/>
</dbReference>
<organism evidence="6 7">
    <name type="scientific">Temperatibacter marinus</name>
    <dbReference type="NCBI Taxonomy" id="1456591"/>
    <lineage>
        <taxon>Bacteria</taxon>
        <taxon>Pseudomonadati</taxon>
        <taxon>Pseudomonadota</taxon>
        <taxon>Alphaproteobacteria</taxon>
        <taxon>Kordiimonadales</taxon>
        <taxon>Temperatibacteraceae</taxon>
        <taxon>Temperatibacter</taxon>
    </lineage>
</organism>
<keyword evidence="1 4" id="KW-0812">Transmembrane</keyword>
<feature type="transmembrane region" description="Helical" evidence="4">
    <location>
        <begin position="202"/>
        <end position="225"/>
    </location>
</feature>
<protein>
    <submittedName>
        <fullName evidence="6">MFS transporter</fullName>
    </submittedName>
</protein>
<dbReference type="InterPro" id="IPR020846">
    <property type="entry name" value="MFS_dom"/>
</dbReference>
<dbReference type="Pfam" id="PF07690">
    <property type="entry name" value="MFS_1"/>
    <property type="match status" value="1"/>
</dbReference>
<gene>
    <name evidence="6" type="ORF">QGN29_01180</name>
</gene>
<feature type="transmembrane region" description="Helical" evidence="4">
    <location>
        <begin position="12"/>
        <end position="36"/>
    </location>
</feature>
<proteinExistence type="predicted"/>
<name>A0AA52H9A4_9PROT</name>
<feature type="transmembrane region" description="Helical" evidence="4">
    <location>
        <begin position="357"/>
        <end position="378"/>
    </location>
</feature>
<evidence type="ECO:0000256" key="4">
    <source>
        <dbReference type="SAM" id="Phobius"/>
    </source>
</evidence>
<dbReference type="PROSITE" id="PS50850">
    <property type="entry name" value="MFS"/>
    <property type="match status" value="1"/>
</dbReference>
<evidence type="ECO:0000313" key="7">
    <source>
        <dbReference type="Proteomes" id="UP001268683"/>
    </source>
</evidence>
<feature type="transmembrane region" description="Helical" evidence="4">
    <location>
        <begin position="270"/>
        <end position="289"/>
    </location>
</feature>
<sequence length="400" mass="42511">MKSVNSESLLAAIMLAFLATAGLFYVNLGGAFLSAFVDGLGISRQDAGYITAANKYGAAFGALIATFGIRYFQWKKTAYIILPLMIAVDVLSFQITDANLLKYIRFGHGTIGGFLVGIGLGVIARTNDPDKGYGMLLVVQYTFGSLGIYFVPKLVSSFGHGAAFGALICFSLITLMMVPFIPDYKVKSEQEAIAGSGTNKGLIIFPLVLAMLSIFMFQASNMGIADYAIELGKENGYEVSAISDWLSLANIISVSGAVLVFVIGSKYGRFKPLLIGLTLQAIFTYAFHWSEDPKIYFIANTVTGIGWAFVIPYLLGLLASFDGHGQMGALAGFISKLGLASGPMVAAYLVGENDFSAIINTASVGLAICAVAVFIPALKVDHTTKVNNSNSKELDGEKTA</sequence>
<feature type="transmembrane region" description="Helical" evidence="4">
    <location>
        <begin position="158"/>
        <end position="181"/>
    </location>
</feature>
<keyword evidence="7" id="KW-1185">Reference proteome</keyword>
<dbReference type="InterPro" id="IPR011701">
    <property type="entry name" value="MFS"/>
</dbReference>
<evidence type="ECO:0000256" key="1">
    <source>
        <dbReference type="ARBA" id="ARBA00022692"/>
    </source>
</evidence>
<keyword evidence="2 4" id="KW-1133">Transmembrane helix</keyword>
<dbReference type="Proteomes" id="UP001268683">
    <property type="component" value="Chromosome"/>
</dbReference>
<dbReference type="GO" id="GO:0022857">
    <property type="term" value="F:transmembrane transporter activity"/>
    <property type="evidence" value="ECO:0007669"/>
    <property type="project" value="InterPro"/>
</dbReference>
<accession>A0AA52H9A4</accession>
<feature type="transmembrane region" description="Helical" evidence="4">
    <location>
        <begin position="135"/>
        <end position="152"/>
    </location>
</feature>
<feature type="transmembrane region" description="Helical" evidence="4">
    <location>
        <begin position="295"/>
        <end position="318"/>
    </location>
</feature>
<dbReference type="InterPro" id="IPR036259">
    <property type="entry name" value="MFS_trans_sf"/>
</dbReference>
<dbReference type="AlphaFoldDB" id="A0AA52H9A4"/>
<evidence type="ECO:0000259" key="5">
    <source>
        <dbReference type="PROSITE" id="PS50850"/>
    </source>
</evidence>
<keyword evidence="3 4" id="KW-0472">Membrane</keyword>
<dbReference type="KEGG" id="tmk:QGN29_01180"/>
<feature type="transmembrane region" description="Helical" evidence="4">
    <location>
        <begin position="56"/>
        <end position="72"/>
    </location>
</feature>
<evidence type="ECO:0000256" key="3">
    <source>
        <dbReference type="ARBA" id="ARBA00023136"/>
    </source>
</evidence>